<evidence type="ECO:0000256" key="8">
    <source>
        <dbReference type="ARBA" id="ARBA00023295"/>
    </source>
</evidence>
<dbReference type="SUPFAM" id="SSF52279">
    <property type="entry name" value="Beta-D-glucan exohydrolase, C-terminal domain"/>
    <property type="match status" value="1"/>
</dbReference>
<keyword evidence="11" id="KW-0732">Signal</keyword>
<feature type="compositionally biased region" description="Gly residues" evidence="10">
    <location>
        <begin position="200"/>
        <end position="216"/>
    </location>
</feature>
<dbReference type="InterPro" id="IPR013783">
    <property type="entry name" value="Ig-like_fold"/>
</dbReference>
<dbReference type="Pfam" id="PF14310">
    <property type="entry name" value="Fn3-like"/>
    <property type="match status" value="1"/>
</dbReference>
<evidence type="ECO:0000313" key="13">
    <source>
        <dbReference type="EMBL" id="TKX26483.1"/>
    </source>
</evidence>
<evidence type="ECO:0000256" key="5">
    <source>
        <dbReference type="ARBA" id="ARBA00022801"/>
    </source>
</evidence>
<keyword evidence="9" id="KW-0624">Polysaccharide degradation</keyword>
<keyword evidence="6" id="KW-0325">Glycoprotein</keyword>
<dbReference type="GO" id="GO:0008422">
    <property type="term" value="F:beta-glucosidase activity"/>
    <property type="evidence" value="ECO:0007669"/>
    <property type="project" value="UniProtKB-EC"/>
</dbReference>
<comment type="catalytic activity">
    <reaction evidence="1">
        <text>Hydrolysis of terminal, non-reducing beta-D-glucosyl residues with release of beta-D-glucose.</text>
        <dbReference type="EC" id="3.2.1.21"/>
    </reaction>
</comment>
<feature type="region of interest" description="Disordered" evidence="10">
    <location>
        <begin position="195"/>
        <end position="271"/>
    </location>
</feature>
<feature type="chain" id="PRO_5020452231" description="beta-glucosidase" evidence="11">
    <location>
        <begin position="19"/>
        <end position="819"/>
    </location>
</feature>
<dbReference type="InterPro" id="IPR036962">
    <property type="entry name" value="Glyco_hydro_3_N_sf"/>
</dbReference>
<evidence type="ECO:0000259" key="12">
    <source>
        <dbReference type="SMART" id="SM01217"/>
    </source>
</evidence>
<evidence type="ECO:0000256" key="4">
    <source>
        <dbReference type="ARBA" id="ARBA00012744"/>
    </source>
</evidence>
<evidence type="ECO:0000256" key="9">
    <source>
        <dbReference type="ARBA" id="ARBA00023326"/>
    </source>
</evidence>
<comment type="caution">
    <text evidence="13">The sequence shown here is derived from an EMBL/GenBank/DDBJ whole genome shotgun (WGS) entry which is preliminary data.</text>
</comment>
<comment type="pathway">
    <text evidence="2">Glycan metabolism; cellulose degradation.</text>
</comment>
<feature type="compositionally biased region" description="Polar residues" evidence="10">
    <location>
        <begin position="221"/>
        <end position="232"/>
    </location>
</feature>
<protein>
    <recommendedName>
        <fullName evidence="4">beta-glucosidase</fullName>
        <ecNumber evidence="4">3.2.1.21</ecNumber>
    </recommendedName>
</protein>
<feature type="compositionally biased region" description="Low complexity" evidence="10">
    <location>
        <begin position="234"/>
        <end position="267"/>
    </location>
</feature>
<organism evidence="13 14">
    <name type="scientific">Elsinoe australis</name>
    <dbReference type="NCBI Taxonomy" id="40998"/>
    <lineage>
        <taxon>Eukaryota</taxon>
        <taxon>Fungi</taxon>
        <taxon>Dikarya</taxon>
        <taxon>Ascomycota</taxon>
        <taxon>Pezizomycotina</taxon>
        <taxon>Dothideomycetes</taxon>
        <taxon>Dothideomycetidae</taxon>
        <taxon>Myriangiales</taxon>
        <taxon>Elsinoaceae</taxon>
        <taxon>Elsinoe</taxon>
    </lineage>
</organism>
<keyword evidence="8" id="KW-0326">Glycosidase</keyword>
<dbReference type="InterPro" id="IPR002772">
    <property type="entry name" value="Glyco_hydro_3_C"/>
</dbReference>
<dbReference type="EC" id="3.2.1.21" evidence="4"/>
<dbReference type="InterPro" id="IPR001764">
    <property type="entry name" value="Glyco_hydro_3_N"/>
</dbReference>
<keyword evidence="7" id="KW-0119">Carbohydrate metabolism</keyword>
<gene>
    <name evidence="13" type="ORF">C1H76_1447</name>
</gene>
<dbReference type="AlphaFoldDB" id="A0A4U7B531"/>
<proteinExistence type="inferred from homology"/>
<dbReference type="Proteomes" id="UP000308133">
    <property type="component" value="Unassembled WGS sequence"/>
</dbReference>
<comment type="similarity">
    <text evidence="3">Belongs to the glycosyl hydrolase 3 family.</text>
</comment>
<dbReference type="Pfam" id="PF00933">
    <property type="entry name" value="Glyco_hydro_3"/>
    <property type="match status" value="1"/>
</dbReference>
<dbReference type="InterPro" id="IPR050288">
    <property type="entry name" value="Cellulose_deg_GH3"/>
</dbReference>
<evidence type="ECO:0000256" key="11">
    <source>
        <dbReference type="SAM" id="SignalP"/>
    </source>
</evidence>
<keyword evidence="5 13" id="KW-0378">Hydrolase</keyword>
<feature type="domain" description="Fibronectin type III-like" evidence="12">
    <location>
        <begin position="739"/>
        <end position="808"/>
    </location>
</feature>
<dbReference type="EMBL" id="PTQR01000013">
    <property type="protein sequence ID" value="TKX26483.1"/>
    <property type="molecule type" value="Genomic_DNA"/>
</dbReference>
<dbReference type="SUPFAM" id="SSF51445">
    <property type="entry name" value="(Trans)glycosidases"/>
    <property type="match status" value="2"/>
</dbReference>
<evidence type="ECO:0000256" key="1">
    <source>
        <dbReference type="ARBA" id="ARBA00000448"/>
    </source>
</evidence>
<dbReference type="SMART" id="SM01217">
    <property type="entry name" value="Fn3_like"/>
    <property type="match status" value="1"/>
</dbReference>
<evidence type="ECO:0000313" key="14">
    <source>
        <dbReference type="Proteomes" id="UP000308133"/>
    </source>
</evidence>
<evidence type="ECO:0000256" key="6">
    <source>
        <dbReference type="ARBA" id="ARBA00023180"/>
    </source>
</evidence>
<dbReference type="PANTHER" id="PTHR42715:SF14">
    <property type="entry name" value="BETA-GLUCOSIDASE D-RELATED"/>
    <property type="match status" value="1"/>
</dbReference>
<feature type="signal peptide" evidence="11">
    <location>
        <begin position="1"/>
        <end position="18"/>
    </location>
</feature>
<dbReference type="InterPro" id="IPR017853">
    <property type="entry name" value="GH"/>
</dbReference>
<dbReference type="Gene3D" id="3.40.50.1700">
    <property type="entry name" value="Glycoside hydrolase family 3 C-terminal domain"/>
    <property type="match status" value="1"/>
</dbReference>
<dbReference type="InterPro" id="IPR026891">
    <property type="entry name" value="Fn3-like"/>
</dbReference>
<evidence type="ECO:0000256" key="2">
    <source>
        <dbReference type="ARBA" id="ARBA00004987"/>
    </source>
</evidence>
<reference evidence="13 14" key="1">
    <citation type="submission" date="2018-02" db="EMBL/GenBank/DDBJ databases">
        <title>Draft genome sequences of Elsinoe sp., causing black scab on jojoba.</title>
        <authorList>
            <person name="Stodart B."/>
            <person name="Jeffress S."/>
            <person name="Ash G."/>
            <person name="Arun Chinnappa K."/>
        </authorList>
    </citation>
    <scope>NUCLEOTIDE SEQUENCE [LARGE SCALE GENOMIC DNA]</scope>
    <source>
        <strain evidence="13 14">Hillstone_2</strain>
    </source>
</reference>
<sequence length="819" mass="86033">MGLNHCFAVAAAFSLVSALPASGSNASTSITAQGLINNGQVALGDWQSAYDQALAFAQSLNSTAKFSIATGGSAFSGSVNFTALQFKDGQQGVQEYYFVSGFSQAAALAMTWDKDAIYTQSRAVADEYYGEGFQVINGPTSEPLGRTPWGGRLGEAFTPDPYLNGIVFGRSVKGYTDAGVIAGGKHFLLNEQETNRTSSGMGGAGGMGGGAGGGAPPGQAEQANGTVPDGQTSGTGSVALGSTSAATSSSMPSSSNSSSGTISSDSAPYSSNADDKTIHETYLWPFFDGVKNGLGAVMCAMTEVNNTVSCESQSLLMNLLKTELGFPGLVYPDVNGQKTALGSIQGGLDYGSGSTWSSTTLQSLLSNGSLTEARLNDMVIRNTIAWFHQGLNNGSQPSLASSDEFRDVRKNHASLIRRNGADSIVLLKNVNNALPLQSPRVISIFGANAGPGMTGPNTAFSVQGAGPTYPGHLATGSGSGQASLPYAISPFEAINQRASASGSMMRYLLNDTYASTSSGGGLVMVDGAQTGVTPSFSAYASNSDVCMVFINALAGEGADRTELYNDDQDSMINTVASNCNNTIVVVTTTGPRLLDQWIENDNITAVLYSAPLGQESGNSIADVLYGDINPSARLTYTIAKNESDYDIDICYTKQCNFTEGVYIDYRSFQRRNVSARYPFGHGLSYTSFDYTDLTAATTDVDLDTYASGLRSVGGREDLWDIVATVEVAIENTGSVAGADVPQLYVTYPELADQPSYQLRGFEKPVLEPGAKTTITFELRRRDLSYWDVEAQEWAIAKGTYGIMVGRSVSDPVLTGSLII</sequence>
<evidence type="ECO:0000256" key="7">
    <source>
        <dbReference type="ARBA" id="ARBA00023277"/>
    </source>
</evidence>
<dbReference type="Gene3D" id="3.20.20.300">
    <property type="entry name" value="Glycoside hydrolase, family 3, N-terminal domain"/>
    <property type="match status" value="1"/>
</dbReference>
<name>A0A4U7B531_9PEZI</name>
<dbReference type="GO" id="GO:0009251">
    <property type="term" value="P:glucan catabolic process"/>
    <property type="evidence" value="ECO:0007669"/>
    <property type="project" value="TreeGrafter"/>
</dbReference>
<dbReference type="Pfam" id="PF01915">
    <property type="entry name" value="Glyco_hydro_3_C"/>
    <property type="match status" value="1"/>
</dbReference>
<evidence type="ECO:0000256" key="3">
    <source>
        <dbReference type="ARBA" id="ARBA00005336"/>
    </source>
</evidence>
<dbReference type="PRINTS" id="PR00133">
    <property type="entry name" value="GLHYDRLASE3"/>
</dbReference>
<dbReference type="PANTHER" id="PTHR42715">
    <property type="entry name" value="BETA-GLUCOSIDASE"/>
    <property type="match status" value="1"/>
</dbReference>
<accession>A0A4U7B531</accession>
<evidence type="ECO:0000256" key="10">
    <source>
        <dbReference type="SAM" id="MobiDB-lite"/>
    </source>
</evidence>
<dbReference type="InterPro" id="IPR036881">
    <property type="entry name" value="Glyco_hydro_3_C_sf"/>
</dbReference>
<dbReference type="Gene3D" id="2.60.40.10">
    <property type="entry name" value="Immunoglobulins"/>
    <property type="match status" value="1"/>
</dbReference>